<evidence type="ECO:0000313" key="1">
    <source>
        <dbReference type="EMBL" id="BCR87108.1"/>
    </source>
</evidence>
<keyword evidence="2" id="KW-1185">Reference proteome</keyword>
<sequence length="103" mass="11809">MLFLRWLLPFRTQQAAEEGPVLQLTSQNDAEAAKEGFLLWSIIPAAPYARIRELSEETFSDPGGLSRSFQSLRRLANIKVIWECDTPNSQDRDWVGLRENCEI</sequence>
<organism evidence="1 2">
    <name type="scientific">Aspergillus chevalieri</name>
    <name type="common">Eurotium chevalieri</name>
    <dbReference type="NCBI Taxonomy" id="182096"/>
    <lineage>
        <taxon>Eukaryota</taxon>
        <taxon>Fungi</taxon>
        <taxon>Dikarya</taxon>
        <taxon>Ascomycota</taxon>
        <taxon>Pezizomycotina</taxon>
        <taxon>Eurotiomycetes</taxon>
        <taxon>Eurotiomycetidae</taxon>
        <taxon>Eurotiales</taxon>
        <taxon>Aspergillaceae</taxon>
        <taxon>Aspergillus</taxon>
        <taxon>Aspergillus subgen. Aspergillus</taxon>
    </lineage>
</organism>
<gene>
    <name evidence="1" type="ORF">ACHE_31095S</name>
</gene>
<dbReference type="Proteomes" id="UP000637239">
    <property type="component" value="Chromosome 3"/>
</dbReference>
<dbReference type="RefSeq" id="XP_043135630.1">
    <property type="nucleotide sequence ID" value="XM_043277786.1"/>
</dbReference>
<reference evidence="1" key="2">
    <citation type="submission" date="2021-02" db="EMBL/GenBank/DDBJ databases">
        <title>Aspergillus chevalieri M1 genome sequence.</title>
        <authorList>
            <person name="Kadooka C."/>
            <person name="Mori K."/>
            <person name="Futagami T."/>
        </authorList>
    </citation>
    <scope>NUCLEOTIDE SEQUENCE</scope>
    <source>
        <strain evidence="1">M1</strain>
    </source>
</reference>
<accession>A0A7R7ZM51</accession>
<dbReference type="AlphaFoldDB" id="A0A7R7ZM51"/>
<evidence type="ECO:0000313" key="2">
    <source>
        <dbReference type="Proteomes" id="UP000637239"/>
    </source>
</evidence>
<name>A0A7R7ZM51_ASPCH</name>
<protein>
    <submittedName>
        <fullName evidence="1">Uncharacterized protein</fullName>
    </submittedName>
</protein>
<proteinExistence type="predicted"/>
<reference evidence="1" key="1">
    <citation type="submission" date="2021-01" db="EMBL/GenBank/DDBJ databases">
        <authorList>
            <consortium name="Aspergillus chevalieri M1 genome sequencing consortium"/>
            <person name="Kazuki M."/>
            <person name="Futagami T."/>
        </authorList>
    </citation>
    <scope>NUCLEOTIDE SEQUENCE</scope>
    <source>
        <strain evidence="1">M1</strain>
    </source>
</reference>
<dbReference type="GeneID" id="66981467"/>
<dbReference type="EMBL" id="AP024418">
    <property type="protein sequence ID" value="BCR87108.1"/>
    <property type="molecule type" value="Genomic_DNA"/>
</dbReference>
<dbReference type="KEGG" id="ache:ACHE_31095S"/>